<dbReference type="InterPro" id="IPR013057">
    <property type="entry name" value="AA_transpt_TM"/>
</dbReference>
<evidence type="ECO:0000256" key="7">
    <source>
        <dbReference type="SAM" id="Phobius"/>
    </source>
</evidence>
<feature type="transmembrane region" description="Helical" evidence="7">
    <location>
        <begin position="154"/>
        <end position="172"/>
    </location>
</feature>
<feature type="transmembrane region" description="Helical" evidence="7">
    <location>
        <begin position="402"/>
        <end position="427"/>
    </location>
</feature>
<dbReference type="GO" id="GO:0016020">
    <property type="term" value="C:membrane"/>
    <property type="evidence" value="ECO:0007669"/>
    <property type="project" value="UniProtKB-SubCell"/>
</dbReference>
<feature type="transmembrane region" description="Helical" evidence="7">
    <location>
        <begin position="270"/>
        <end position="290"/>
    </location>
</feature>
<dbReference type="AlphaFoldDB" id="A0A9X8E8Z9"/>
<evidence type="ECO:0000313" key="9">
    <source>
        <dbReference type="EMBL" id="RLO11598.1"/>
    </source>
</evidence>
<organism evidence="9 10">
    <name type="scientific">Aphanomyces astaci</name>
    <name type="common">Crayfish plague agent</name>
    <dbReference type="NCBI Taxonomy" id="112090"/>
    <lineage>
        <taxon>Eukaryota</taxon>
        <taxon>Sar</taxon>
        <taxon>Stramenopiles</taxon>
        <taxon>Oomycota</taxon>
        <taxon>Saprolegniomycetes</taxon>
        <taxon>Saprolegniales</taxon>
        <taxon>Verrucalvaceae</taxon>
        <taxon>Aphanomyces</taxon>
    </lineage>
</organism>
<evidence type="ECO:0000313" key="10">
    <source>
        <dbReference type="Proteomes" id="UP000275652"/>
    </source>
</evidence>
<keyword evidence="4" id="KW-0732">Signal</keyword>
<dbReference type="Pfam" id="PF01490">
    <property type="entry name" value="Aa_trans"/>
    <property type="match status" value="1"/>
</dbReference>
<evidence type="ECO:0000256" key="1">
    <source>
        <dbReference type="ARBA" id="ARBA00004141"/>
    </source>
</evidence>
<protein>
    <recommendedName>
        <fullName evidence="8">Amino acid transporter transmembrane domain-containing protein</fullName>
    </recommendedName>
</protein>
<feature type="transmembrane region" description="Helical" evidence="7">
    <location>
        <begin position="232"/>
        <end position="249"/>
    </location>
</feature>
<keyword evidence="3 7" id="KW-0812">Transmembrane</keyword>
<accession>A0A9X8E8Z9</accession>
<feature type="transmembrane region" description="Helical" evidence="7">
    <location>
        <begin position="113"/>
        <end position="134"/>
    </location>
</feature>
<comment type="subcellular location">
    <subcellularLocation>
        <location evidence="1">Membrane</location>
        <topology evidence="1">Multi-pass membrane protein</topology>
    </subcellularLocation>
</comment>
<evidence type="ECO:0000259" key="8">
    <source>
        <dbReference type="Pfam" id="PF01490"/>
    </source>
</evidence>
<dbReference type="Pfam" id="PF02990">
    <property type="entry name" value="EMP70"/>
    <property type="match status" value="1"/>
</dbReference>
<dbReference type="PANTHER" id="PTHR22950:SF681">
    <property type="entry name" value="SH2 DOMAIN-CONTAINING PROTEIN"/>
    <property type="match status" value="1"/>
</dbReference>
<evidence type="ECO:0000256" key="2">
    <source>
        <dbReference type="ARBA" id="ARBA00005227"/>
    </source>
</evidence>
<evidence type="ECO:0000256" key="4">
    <source>
        <dbReference type="ARBA" id="ARBA00022729"/>
    </source>
</evidence>
<gene>
    <name evidence="9" type="ORF">DYB28_010660</name>
</gene>
<proteinExistence type="inferred from homology"/>
<evidence type="ECO:0000256" key="5">
    <source>
        <dbReference type="ARBA" id="ARBA00022989"/>
    </source>
</evidence>
<dbReference type="Proteomes" id="UP000275652">
    <property type="component" value="Unassembled WGS sequence"/>
</dbReference>
<comment type="caution">
    <text evidence="9">The sequence shown here is derived from an EMBL/GenBank/DDBJ whole genome shotgun (WGS) entry which is preliminary data.</text>
</comment>
<name>A0A9X8E8Z9_APHAT</name>
<feature type="transmembrane region" description="Helical" evidence="7">
    <location>
        <begin position="179"/>
        <end position="197"/>
    </location>
</feature>
<feature type="domain" description="Amino acid transporter transmembrane" evidence="8">
    <location>
        <begin position="34"/>
        <end position="432"/>
    </location>
</feature>
<dbReference type="InterPro" id="IPR004240">
    <property type="entry name" value="EMP70"/>
</dbReference>
<dbReference type="PANTHER" id="PTHR22950">
    <property type="entry name" value="AMINO ACID TRANSPORTER"/>
    <property type="match status" value="1"/>
</dbReference>
<dbReference type="GO" id="GO:0015179">
    <property type="term" value="F:L-amino acid transmembrane transporter activity"/>
    <property type="evidence" value="ECO:0007669"/>
    <property type="project" value="TreeGrafter"/>
</dbReference>
<evidence type="ECO:0000256" key="6">
    <source>
        <dbReference type="ARBA" id="ARBA00023136"/>
    </source>
</evidence>
<dbReference type="EMBL" id="QUTI01015556">
    <property type="protein sequence ID" value="RLO11598.1"/>
    <property type="molecule type" value="Genomic_DNA"/>
</dbReference>
<feature type="transmembrane region" description="Helical" evidence="7">
    <location>
        <begin position="64"/>
        <end position="81"/>
    </location>
</feature>
<keyword evidence="5 7" id="KW-1133">Transmembrane helix</keyword>
<comment type="similarity">
    <text evidence="2">Belongs to the nonaspanin (TM9SF) (TC 9.A.2) family.</text>
</comment>
<sequence>MKPHPPKFRNMPSDVPAAAEAGGLVASNKPPLLSTWEVVLHLLKGCIGAGALSLPYAFAKVGVVAGPVLYLGVVVICIYNMDLLVHCKQKVSADGMSFGDVAQHILGRRGKTIVNVFLVTTQLSFCCVYFTVVATNLHAILPSRVAQDFHERQLILLVFPVALGLSWIRSLHHITPFSALANGAMFLGIGIVFYYSATYVPATPVPLPTACTWTSVAEFYGNPCIRTTLCRMIRVGTAVYSFEGIGLVLPLEKDMQDKDRFRQVLRWTMWFVLTLFLCLGELPVLAFGVIDNGSMTAVLQQYVPGWPVALANVLLAMACLFTFPIQLYPALEVLEKLLLRHGYFTPSIHSYDDLAPLPVTQWLLHNKSTANSPGTSPTPQVLEDALKQTTQYEVRRTMFRSMLCTTLMLVAVCVPNVGLLISLFGAVGSSMLAPKDEVVAWVNKIGPFNNPQETYTYNSLPFCKADGLELPEAHALGIGEILEGNELFNSGMQLQFGVDSPKTTLCSQVFSGTEAQKFIDAVDEHYWYQMSVDDLPVWGLVGRVVAADDDPDILNEVLASPSSVLASS</sequence>
<keyword evidence="6 7" id="KW-0472">Membrane</keyword>
<evidence type="ECO:0000256" key="3">
    <source>
        <dbReference type="ARBA" id="ARBA00022692"/>
    </source>
</evidence>
<reference evidence="9 10" key="1">
    <citation type="journal article" date="2018" name="J. Invertebr. Pathol.">
        <title>New genotyping method for the causative agent of crayfish plague (Aphanomyces astaci) based on whole genome data.</title>
        <authorList>
            <person name="Minardi D."/>
            <person name="Studholme D.J."/>
            <person name="van der Giezen M."/>
            <person name="Pretto T."/>
            <person name="Oidtmann B."/>
        </authorList>
    </citation>
    <scope>NUCLEOTIDE SEQUENCE [LARGE SCALE GENOMIC DNA]</scope>
    <source>
        <strain evidence="9 10">KB13</strain>
    </source>
</reference>
<feature type="transmembrane region" description="Helical" evidence="7">
    <location>
        <begin position="310"/>
        <end position="331"/>
    </location>
</feature>
<feature type="non-terminal residue" evidence="9">
    <location>
        <position position="568"/>
    </location>
</feature>